<evidence type="ECO:0000256" key="2">
    <source>
        <dbReference type="ARBA" id="ARBA00023015"/>
    </source>
</evidence>
<protein>
    <recommendedName>
        <fullName evidence="7">MBD domain-containing protein</fullName>
    </recommendedName>
</protein>
<reference evidence="5 6" key="1">
    <citation type="journal article" date="2024" name="Nat. Commun.">
        <title>Phylogenomics reveals the evolutionary origins of lichenization in chlorophyte algae.</title>
        <authorList>
            <person name="Puginier C."/>
            <person name="Libourel C."/>
            <person name="Otte J."/>
            <person name="Skaloud P."/>
            <person name="Haon M."/>
            <person name="Grisel S."/>
            <person name="Petersen M."/>
            <person name="Berrin J.G."/>
            <person name="Delaux P.M."/>
            <person name="Dal Grande F."/>
            <person name="Keller J."/>
        </authorList>
    </citation>
    <scope>NUCLEOTIDE SEQUENCE [LARGE SCALE GENOMIC DNA]</scope>
    <source>
        <strain evidence="5 6">SAG 2523</strain>
    </source>
</reference>
<dbReference type="AlphaFoldDB" id="A0AAW1T9R2"/>
<feature type="compositionally biased region" description="Basic residues" evidence="4">
    <location>
        <begin position="135"/>
        <end position="145"/>
    </location>
</feature>
<sequence length="227" mass="25128">MSATPRRATKQPRHSKDEFYWGLDIEDEPAPSLRASSSGLKPVRSCEEAKDDLKMDILTAGGEWDPAWEVTRSIRRSGKSQGGADYYYHLRGVKLRSRFEALKHLGLAAPQINPTSQEWDTSVALEDPASLQSNGRRKRKCKRARSAAANDSSPNLSHVAVRGESTFSPGLGSAEQPEPDEQSLCTKLSSRCWRCGETVHITKASSQKAPYGWQSQVRDAIAYGPWP</sequence>
<feature type="region of interest" description="Disordered" evidence="4">
    <location>
        <begin position="116"/>
        <end position="181"/>
    </location>
</feature>
<comment type="caution">
    <text evidence="5">The sequence shown here is derived from an EMBL/GenBank/DDBJ whole genome shotgun (WGS) entry which is preliminary data.</text>
</comment>
<comment type="subcellular location">
    <subcellularLocation>
        <location evidence="1">Nucleus</location>
    </subcellularLocation>
</comment>
<dbReference type="InterPro" id="IPR016177">
    <property type="entry name" value="DNA-bd_dom_sf"/>
</dbReference>
<name>A0AAW1T9R2_9CHLO</name>
<evidence type="ECO:0000313" key="6">
    <source>
        <dbReference type="Proteomes" id="UP001485043"/>
    </source>
</evidence>
<dbReference type="SUPFAM" id="SSF54171">
    <property type="entry name" value="DNA-binding domain"/>
    <property type="match status" value="1"/>
</dbReference>
<dbReference type="Gene3D" id="3.30.890.10">
    <property type="entry name" value="Methyl-cpg-binding Protein 2, Chain A"/>
    <property type="match status" value="1"/>
</dbReference>
<keyword evidence="3" id="KW-0804">Transcription</keyword>
<evidence type="ECO:0000313" key="5">
    <source>
        <dbReference type="EMBL" id="KAK9865216.1"/>
    </source>
</evidence>
<evidence type="ECO:0008006" key="7">
    <source>
        <dbReference type="Google" id="ProtNLM"/>
    </source>
</evidence>
<evidence type="ECO:0000256" key="1">
    <source>
        <dbReference type="ARBA" id="ARBA00004123"/>
    </source>
</evidence>
<keyword evidence="2" id="KW-0805">Transcription regulation</keyword>
<gene>
    <name evidence="5" type="ORF">WJX84_002073</name>
</gene>
<evidence type="ECO:0000256" key="3">
    <source>
        <dbReference type="ARBA" id="ARBA00023163"/>
    </source>
</evidence>
<dbReference type="GO" id="GO:0003677">
    <property type="term" value="F:DNA binding"/>
    <property type="evidence" value="ECO:0007669"/>
    <property type="project" value="InterPro"/>
</dbReference>
<dbReference type="Proteomes" id="UP001485043">
    <property type="component" value="Unassembled WGS sequence"/>
</dbReference>
<dbReference type="GO" id="GO:0005634">
    <property type="term" value="C:nucleus"/>
    <property type="evidence" value="ECO:0007669"/>
    <property type="project" value="UniProtKB-SubCell"/>
</dbReference>
<keyword evidence="6" id="KW-1185">Reference proteome</keyword>
<organism evidence="5 6">
    <name type="scientific">Apatococcus fuscideae</name>
    <dbReference type="NCBI Taxonomy" id="2026836"/>
    <lineage>
        <taxon>Eukaryota</taxon>
        <taxon>Viridiplantae</taxon>
        <taxon>Chlorophyta</taxon>
        <taxon>core chlorophytes</taxon>
        <taxon>Trebouxiophyceae</taxon>
        <taxon>Chlorellales</taxon>
        <taxon>Chlorellaceae</taxon>
        <taxon>Apatococcus</taxon>
    </lineage>
</organism>
<proteinExistence type="predicted"/>
<evidence type="ECO:0000256" key="4">
    <source>
        <dbReference type="SAM" id="MobiDB-lite"/>
    </source>
</evidence>
<accession>A0AAW1T9R2</accession>
<dbReference type="EMBL" id="JALJOV010000269">
    <property type="protein sequence ID" value="KAK9865216.1"/>
    <property type="molecule type" value="Genomic_DNA"/>
</dbReference>